<comment type="subcellular location">
    <subcellularLocation>
        <location evidence="1">Membrane</location>
        <topology evidence="1">Multi-pass membrane protein</topology>
    </subcellularLocation>
</comment>
<dbReference type="InterPro" id="IPR004089">
    <property type="entry name" value="MCPsignal_dom"/>
</dbReference>
<accession>A0A853I3B1</accession>
<dbReference type="PROSITE" id="PS50885">
    <property type="entry name" value="HAMP"/>
    <property type="match status" value="1"/>
</dbReference>
<name>A0A853I3B1_9GAMM</name>
<keyword evidence="8" id="KW-0175">Coiled coil</keyword>
<evidence type="ECO:0000256" key="9">
    <source>
        <dbReference type="SAM" id="Phobius"/>
    </source>
</evidence>
<evidence type="ECO:0000256" key="1">
    <source>
        <dbReference type="ARBA" id="ARBA00004141"/>
    </source>
</evidence>
<dbReference type="GO" id="GO:0006935">
    <property type="term" value="P:chemotaxis"/>
    <property type="evidence" value="ECO:0007669"/>
    <property type="project" value="UniProtKB-ARBA"/>
</dbReference>
<dbReference type="SUPFAM" id="SSF58104">
    <property type="entry name" value="Methyl-accepting chemotaxis protein (MCP) signaling domain"/>
    <property type="match status" value="1"/>
</dbReference>
<dbReference type="GO" id="GO:0007165">
    <property type="term" value="P:signal transduction"/>
    <property type="evidence" value="ECO:0007669"/>
    <property type="project" value="UniProtKB-KW"/>
</dbReference>
<comment type="caution">
    <text evidence="12">The sequence shown here is derived from an EMBL/GenBank/DDBJ whole genome shotgun (WGS) entry which is preliminary data.</text>
</comment>
<feature type="coiled-coil region" evidence="8">
    <location>
        <begin position="468"/>
        <end position="495"/>
    </location>
</feature>
<dbReference type="AlphaFoldDB" id="A0A853I3B1"/>
<dbReference type="CDD" id="cd06225">
    <property type="entry name" value="HAMP"/>
    <property type="match status" value="1"/>
</dbReference>
<evidence type="ECO:0000313" key="13">
    <source>
        <dbReference type="Proteomes" id="UP000569732"/>
    </source>
</evidence>
<dbReference type="FunFam" id="1.10.287.950:FF:000001">
    <property type="entry name" value="Methyl-accepting chemotaxis sensory transducer"/>
    <property type="match status" value="1"/>
</dbReference>
<evidence type="ECO:0000256" key="5">
    <source>
        <dbReference type="ARBA" id="ARBA00023224"/>
    </source>
</evidence>
<evidence type="ECO:0000256" key="6">
    <source>
        <dbReference type="ARBA" id="ARBA00029447"/>
    </source>
</evidence>
<dbReference type="Gene3D" id="1.10.287.950">
    <property type="entry name" value="Methyl-accepting chemotaxis protein"/>
    <property type="match status" value="1"/>
</dbReference>
<evidence type="ECO:0000313" key="12">
    <source>
        <dbReference type="EMBL" id="NYZ65982.1"/>
    </source>
</evidence>
<feature type="domain" description="HAMP" evidence="11">
    <location>
        <begin position="209"/>
        <end position="263"/>
    </location>
</feature>
<keyword evidence="3 9" id="KW-1133">Transmembrane helix</keyword>
<organism evidence="12 13">
    <name type="scientific">Spartinivicinus marinus</name>
    <dbReference type="NCBI Taxonomy" id="2994442"/>
    <lineage>
        <taxon>Bacteria</taxon>
        <taxon>Pseudomonadati</taxon>
        <taxon>Pseudomonadota</taxon>
        <taxon>Gammaproteobacteria</taxon>
        <taxon>Oceanospirillales</taxon>
        <taxon>Zooshikellaceae</taxon>
        <taxon>Spartinivicinus</taxon>
    </lineage>
</organism>
<proteinExistence type="inferred from homology"/>
<dbReference type="CDD" id="cd11386">
    <property type="entry name" value="MCP_signal"/>
    <property type="match status" value="1"/>
</dbReference>
<evidence type="ECO:0000259" key="11">
    <source>
        <dbReference type="PROSITE" id="PS50885"/>
    </source>
</evidence>
<dbReference type="InterPro" id="IPR003660">
    <property type="entry name" value="HAMP_dom"/>
</dbReference>
<keyword evidence="4 9" id="KW-0472">Membrane</keyword>
<keyword evidence="2 9" id="KW-0812">Transmembrane</keyword>
<dbReference type="EMBL" id="JACCKB010000009">
    <property type="protein sequence ID" value="NYZ65982.1"/>
    <property type="molecule type" value="Genomic_DNA"/>
</dbReference>
<protein>
    <submittedName>
        <fullName evidence="12">Methyl-accepting chemotaxis protein</fullName>
    </submittedName>
</protein>
<dbReference type="SMART" id="SM00304">
    <property type="entry name" value="HAMP"/>
    <property type="match status" value="2"/>
</dbReference>
<evidence type="ECO:0000256" key="4">
    <source>
        <dbReference type="ARBA" id="ARBA00023136"/>
    </source>
</evidence>
<dbReference type="GO" id="GO:0016020">
    <property type="term" value="C:membrane"/>
    <property type="evidence" value="ECO:0007669"/>
    <property type="project" value="UniProtKB-SubCell"/>
</dbReference>
<feature type="domain" description="Methyl-accepting transducer" evidence="10">
    <location>
        <begin position="268"/>
        <end position="504"/>
    </location>
</feature>
<evidence type="ECO:0000256" key="3">
    <source>
        <dbReference type="ARBA" id="ARBA00022989"/>
    </source>
</evidence>
<dbReference type="PROSITE" id="PS50111">
    <property type="entry name" value="CHEMOTAXIS_TRANSDUC_2"/>
    <property type="match status" value="1"/>
</dbReference>
<dbReference type="PANTHER" id="PTHR32089:SF119">
    <property type="entry name" value="METHYL-ACCEPTING CHEMOTAXIS PROTEIN CTPL"/>
    <property type="match status" value="1"/>
</dbReference>
<reference evidence="12 13" key="1">
    <citation type="submission" date="2020-07" db="EMBL/GenBank/DDBJ databases">
        <title>Endozoicomonas sp. nov., isolated from sediment.</title>
        <authorList>
            <person name="Gu T."/>
        </authorList>
    </citation>
    <scope>NUCLEOTIDE SEQUENCE [LARGE SCALE GENOMIC DNA]</scope>
    <source>
        <strain evidence="12 13">SM1973</strain>
    </source>
</reference>
<dbReference type="Pfam" id="PF00672">
    <property type="entry name" value="HAMP"/>
    <property type="match status" value="1"/>
</dbReference>
<dbReference type="Proteomes" id="UP000569732">
    <property type="component" value="Unassembled WGS sequence"/>
</dbReference>
<gene>
    <name evidence="12" type="ORF">H0A36_08145</name>
</gene>
<keyword evidence="13" id="KW-1185">Reference proteome</keyword>
<dbReference type="SMART" id="SM00283">
    <property type="entry name" value="MA"/>
    <property type="match status" value="1"/>
</dbReference>
<evidence type="ECO:0000259" key="10">
    <source>
        <dbReference type="PROSITE" id="PS50111"/>
    </source>
</evidence>
<evidence type="ECO:0000256" key="2">
    <source>
        <dbReference type="ARBA" id="ARBA00022692"/>
    </source>
</evidence>
<feature type="transmembrane region" description="Helical" evidence="9">
    <location>
        <begin position="187"/>
        <end position="211"/>
    </location>
</feature>
<dbReference type="PANTHER" id="PTHR32089">
    <property type="entry name" value="METHYL-ACCEPTING CHEMOTAXIS PROTEIN MCPB"/>
    <property type="match status" value="1"/>
</dbReference>
<dbReference type="Pfam" id="PF00015">
    <property type="entry name" value="MCPsignal"/>
    <property type="match status" value="1"/>
</dbReference>
<evidence type="ECO:0000256" key="8">
    <source>
        <dbReference type="SAM" id="Coils"/>
    </source>
</evidence>
<keyword evidence="5 7" id="KW-0807">Transducer</keyword>
<evidence type="ECO:0000256" key="7">
    <source>
        <dbReference type="PROSITE-ProRule" id="PRU00284"/>
    </source>
</evidence>
<comment type="similarity">
    <text evidence="6">Belongs to the methyl-accepting chemotaxis (MCP) protein family.</text>
</comment>
<dbReference type="RefSeq" id="WP_180568010.1">
    <property type="nucleotide sequence ID" value="NZ_JACCKB010000009.1"/>
</dbReference>
<sequence>MSLLSHLSVRQKFTCLLIVLSIIFIGSSFFSHQALTPIKLSWTKYQHEAAARSELLETIQENLGYGGLIHNFKNYVLRKTEKYYERIDQNYQNISNTVRQYQQLPNLSPTEQTALRTIADTAEQYFNNAKKIKDFILNNYSISELDKTVKINDQPALSAISQLSQTISRYSGATSQQLDDHLNKATLVMVISAICALLLCMTALAFIYVAINGRITHLKDIMEDLASGEGDLTKRMPEQGQDELSAVSQQFNLFISRIHELVQQVSKTVVKLASSCQTVLDIAKNTCTGVNLQQGDINQIATAINQMSATIQDVAQNANQAAKATTDVEHETEEGTSLIHKTQTSINQLAQEIEESTSVIVKLEQESDAIGSVLDVIRGIAEQTNLLALNAAIEAARAGEQGRGFAVVADEVRNLANRTQQSTEEIHSMIERLQTGSHDSVNAMSQGCNQAKETVKLACEANRSLESIAESIETLTKMNEQIASAAEEQSAVSEEINRNVVAINHVAEDTTKMAQDSTQACEAMFSLTSELEDLMKQFKV</sequence>